<gene>
    <name evidence="9" type="ORF">UFOPK3342_01204</name>
</gene>
<evidence type="ECO:0000256" key="5">
    <source>
        <dbReference type="ARBA" id="ARBA00022741"/>
    </source>
</evidence>
<dbReference type="PANTHER" id="PTHR24421:SF10">
    <property type="entry name" value="NITRATE_NITRITE SENSOR PROTEIN NARQ"/>
    <property type="match status" value="1"/>
</dbReference>
<name>A0A6J7DVK1_9ZZZZ</name>
<dbReference type="EC" id="2.7.13.3" evidence="2"/>
<evidence type="ECO:0000259" key="8">
    <source>
        <dbReference type="SMART" id="SM00387"/>
    </source>
</evidence>
<sequence>MSSNQRVKLAQELHDGIAQDLVGLGYQVDSLVGTPNTPPELRSHLRSLRFALSELVEKIRAEILMLRSGDQFLTSKYETSTQFELQRIFGELIRNSQEHSAATTLTVRVSDNGVGGAIEKQGHYGLTGVIERIKSLDGTIVIESNSSGTCVSITIPLEQP</sequence>
<evidence type="ECO:0000256" key="6">
    <source>
        <dbReference type="ARBA" id="ARBA00022777"/>
    </source>
</evidence>
<keyword evidence="5" id="KW-0547">Nucleotide-binding</keyword>
<dbReference type="InterPro" id="IPR003594">
    <property type="entry name" value="HATPase_dom"/>
</dbReference>
<dbReference type="PANTHER" id="PTHR24421">
    <property type="entry name" value="NITRATE/NITRITE SENSOR PROTEIN NARX-RELATED"/>
    <property type="match status" value="1"/>
</dbReference>
<keyword evidence="4" id="KW-0808">Transferase</keyword>
<evidence type="ECO:0000256" key="4">
    <source>
        <dbReference type="ARBA" id="ARBA00022679"/>
    </source>
</evidence>
<evidence type="ECO:0000256" key="3">
    <source>
        <dbReference type="ARBA" id="ARBA00022553"/>
    </source>
</evidence>
<evidence type="ECO:0000256" key="1">
    <source>
        <dbReference type="ARBA" id="ARBA00000085"/>
    </source>
</evidence>
<dbReference type="InterPro" id="IPR011712">
    <property type="entry name" value="Sig_transdc_His_kin_sub3_dim/P"/>
</dbReference>
<dbReference type="SMART" id="SM00387">
    <property type="entry name" value="HATPase_c"/>
    <property type="match status" value="1"/>
</dbReference>
<keyword evidence="6" id="KW-0418">Kinase</keyword>
<evidence type="ECO:0000313" key="9">
    <source>
        <dbReference type="EMBL" id="CAB4874932.1"/>
    </source>
</evidence>
<accession>A0A6J7DVK1</accession>
<dbReference type="AlphaFoldDB" id="A0A6J7DVK1"/>
<dbReference type="GO" id="GO:0005524">
    <property type="term" value="F:ATP binding"/>
    <property type="evidence" value="ECO:0007669"/>
    <property type="project" value="UniProtKB-KW"/>
</dbReference>
<dbReference type="InterPro" id="IPR050482">
    <property type="entry name" value="Sensor_HK_TwoCompSys"/>
</dbReference>
<dbReference type="GO" id="GO:0000155">
    <property type="term" value="F:phosphorelay sensor kinase activity"/>
    <property type="evidence" value="ECO:0007669"/>
    <property type="project" value="InterPro"/>
</dbReference>
<dbReference type="Pfam" id="PF07730">
    <property type="entry name" value="HisKA_3"/>
    <property type="match status" value="1"/>
</dbReference>
<evidence type="ECO:0000256" key="7">
    <source>
        <dbReference type="ARBA" id="ARBA00022840"/>
    </source>
</evidence>
<dbReference type="InterPro" id="IPR036890">
    <property type="entry name" value="HATPase_C_sf"/>
</dbReference>
<dbReference type="GO" id="GO:0016020">
    <property type="term" value="C:membrane"/>
    <property type="evidence" value="ECO:0007669"/>
    <property type="project" value="InterPro"/>
</dbReference>
<dbReference type="GO" id="GO:0046983">
    <property type="term" value="F:protein dimerization activity"/>
    <property type="evidence" value="ECO:0007669"/>
    <property type="project" value="InterPro"/>
</dbReference>
<organism evidence="9">
    <name type="scientific">freshwater metagenome</name>
    <dbReference type="NCBI Taxonomy" id="449393"/>
    <lineage>
        <taxon>unclassified sequences</taxon>
        <taxon>metagenomes</taxon>
        <taxon>ecological metagenomes</taxon>
    </lineage>
</organism>
<comment type="catalytic activity">
    <reaction evidence="1">
        <text>ATP + protein L-histidine = ADP + protein N-phospho-L-histidine.</text>
        <dbReference type="EC" id="2.7.13.3"/>
    </reaction>
</comment>
<feature type="domain" description="Histidine kinase/HSP90-like ATPase" evidence="8">
    <location>
        <begin position="80"/>
        <end position="159"/>
    </location>
</feature>
<keyword evidence="3" id="KW-0597">Phosphoprotein</keyword>
<dbReference type="Gene3D" id="3.30.565.10">
    <property type="entry name" value="Histidine kinase-like ATPase, C-terminal domain"/>
    <property type="match status" value="1"/>
</dbReference>
<dbReference type="SUPFAM" id="SSF55874">
    <property type="entry name" value="ATPase domain of HSP90 chaperone/DNA topoisomerase II/histidine kinase"/>
    <property type="match status" value="1"/>
</dbReference>
<evidence type="ECO:0000256" key="2">
    <source>
        <dbReference type="ARBA" id="ARBA00012438"/>
    </source>
</evidence>
<protein>
    <recommendedName>
        <fullName evidence="2">histidine kinase</fullName>
        <ecNumber evidence="2">2.7.13.3</ecNumber>
    </recommendedName>
</protein>
<dbReference type="EMBL" id="CAFBLH010000044">
    <property type="protein sequence ID" value="CAB4874932.1"/>
    <property type="molecule type" value="Genomic_DNA"/>
</dbReference>
<keyword evidence="7" id="KW-0067">ATP-binding</keyword>
<reference evidence="9" key="1">
    <citation type="submission" date="2020-05" db="EMBL/GenBank/DDBJ databases">
        <authorList>
            <person name="Chiriac C."/>
            <person name="Salcher M."/>
            <person name="Ghai R."/>
            <person name="Kavagutti S V."/>
        </authorList>
    </citation>
    <scope>NUCLEOTIDE SEQUENCE</scope>
</reference>
<proteinExistence type="predicted"/>